<comment type="caution">
    <text evidence="1">The sequence shown here is derived from an EMBL/GenBank/DDBJ whole genome shotgun (WGS) entry which is preliminary data.</text>
</comment>
<organism evidence="1 2">
    <name type="scientific">Tannerella sp. oral taxon BU063 isolate Cell 2</name>
    <dbReference type="NCBI Taxonomy" id="1411148"/>
    <lineage>
        <taxon>Bacteria</taxon>
        <taxon>Pseudomonadati</taxon>
        <taxon>Bacteroidota</taxon>
        <taxon>Bacteroidia</taxon>
        <taxon>Bacteroidales</taxon>
        <taxon>Tannerellaceae</taxon>
        <taxon>Tannerella</taxon>
    </lineage>
</organism>
<proteinExistence type="predicted"/>
<protein>
    <submittedName>
        <fullName evidence="1">Uncharacterized protein</fullName>
    </submittedName>
</protein>
<dbReference type="Proteomes" id="UP000018837">
    <property type="component" value="Unassembled WGS sequence"/>
</dbReference>
<evidence type="ECO:0000313" key="2">
    <source>
        <dbReference type="Proteomes" id="UP000018837"/>
    </source>
</evidence>
<dbReference type="AlphaFoldDB" id="W2C0P6"/>
<evidence type="ECO:0000313" key="1">
    <source>
        <dbReference type="EMBL" id="ETK00593.1"/>
    </source>
</evidence>
<accession>W2C0P6</accession>
<sequence length="48" mass="5264">MYVTAMSYSLLLFGLMICSVKKRIPAEALFNQPESLVVSQNVSGAKID</sequence>
<name>W2C0P6_9BACT</name>
<reference evidence="1 2" key="1">
    <citation type="submission" date="2013-11" db="EMBL/GenBank/DDBJ databases">
        <title>Single cell genomics of uncultured Tannerella BU063 (oral taxon 286).</title>
        <authorList>
            <person name="Beall C.J."/>
            <person name="Campbell A.G."/>
            <person name="Griffen A.L."/>
            <person name="Podar M."/>
            <person name="Leys E.J."/>
        </authorList>
    </citation>
    <scope>NUCLEOTIDE SEQUENCE [LARGE SCALE GENOMIC DNA]</scope>
    <source>
        <strain evidence="1">Cell 2</strain>
    </source>
</reference>
<dbReference type="EMBL" id="AYUF01000499">
    <property type="protein sequence ID" value="ETK00593.1"/>
    <property type="molecule type" value="Genomic_DNA"/>
</dbReference>
<gene>
    <name evidence="1" type="ORF">N425_14265</name>
</gene>